<name>A0A9X1W6T6_9VIBR</name>
<accession>A0A9X1W6T6</accession>
<sequence>MHDFYHSWMMTGGHSMFLFWILFAVVLVWLILAYRVRGETPSETPLEIAKKRYAAGEISRTELDEIKRQL</sequence>
<reference evidence="1" key="1">
    <citation type="submission" date="2021-11" db="EMBL/GenBank/DDBJ databases">
        <title>Vibrio ZSDE26 sp. nov. and Vibrio ZSDZ34 sp. nov., isolated from coastal seawater in Qingdao.</title>
        <authorList>
            <person name="Zhang P."/>
        </authorList>
    </citation>
    <scope>NUCLEOTIDE SEQUENCE</scope>
    <source>
        <strain evidence="1">ZSDZ34</strain>
    </source>
</reference>
<comment type="caution">
    <text evidence="1">The sequence shown here is derived from an EMBL/GenBank/DDBJ whole genome shotgun (WGS) entry which is preliminary data.</text>
</comment>
<dbReference type="AlphaFoldDB" id="A0A9X1W6T6"/>
<dbReference type="EMBL" id="JAJNNZ010000001">
    <property type="protein sequence ID" value="MCJ2375277.1"/>
    <property type="molecule type" value="Genomic_DNA"/>
</dbReference>
<keyword evidence="2" id="KW-1185">Reference proteome</keyword>
<evidence type="ECO:0000313" key="1">
    <source>
        <dbReference type="EMBL" id="MCJ2375277.1"/>
    </source>
</evidence>
<evidence type="ECO:0000313" key="2">
    <source>
        <dbReference type="Proteomes" id="UP001139488"/>
    </source>
</evidence>
<protein>
    <submittedName>
        <fullName evidence="1">SHOCT domain-containing protein</fullName>
    </submittedName>
</protein>
<dbReference type="RefSeq" id="WP_244354107.1">
    <property type="nucleotide sequence ID" value="NZ_JAJNNZ010000001.1"/>
</dbReference>
<dbReference type="Proteomes" id="UP001139488">
    <property type="component" value="Unassembled WGS sequence"/>
</dbReference>
<organism evidence="1 2">
    <name type="scientific">Vibrio gelatinilyticus</name>
    <dbReference type="NCBI Taxonomy" id="2893468"/>
    <lineage>
        <taxon>Bacteria</taxon>
        <taxon>Pseudomonadati</taxon>
        <taxon>Pseudomonadota</taxon>
        <taxon>Gammaproteobacteria</taxon>
        <taxon>Vibrionales</taxon>
        <taxon>Vibrionaceae</taxon>
        <taxon>Vibrio</taxon>
    </lineage>
</organism>
<gene>
    <name evidence="1" type="ORF">LNL84_00335</name>
</gene>
<proteinExistence type="predicted"/>